<evidence type="ECO:0000256" key="1">
    <source>
        <dbReference type="ARBA" id="ARBA00010272"/>
    </source>
</evidence>
<gene>
    <name evidence="3" type="ORF">S01H1_84484</name>
</gene>
<dbReference type="InterPro" id="IPR029756">
    <property type="entry name" value="MTH1187/YkoF-like"/>
</dbReference>
<dbReference type="Gene3D" id="3.30.70.930">
    <property type="match status" value="1"/>
</dbReference>
<sequence length="92" mass="10266">MIIAEFAIFPTSEGISVSKYVKEVIKVIESSGLKHETGGMSTTIEAPDMDTLFKVIEKAHDVLVEMGAKRIHIDLRIDHRLDTDATIELKLK</sequence>
<feature type="domain" description="Thiamine-binding protein" evidence="2">
    <location>
        <begin position="4"/>
        <end position="91"/>
    </location>
</feature>
<reference evidence="3" key="1">
    <citation type="journal article" date="2014" name="Front. Microbiol.">
        <title>High frequency of phylogenetically diverse reductive dehalogenase-homologous genes in deep subseafloor sedimentary metagenomes.</title>
        <authorList>
            <person name="Kawai M."/>
            <person name="Futagami T."/>
            <person name="Toyoda A."/>
            <person name="Takaki Y."/>
            <person name="Nishi S."/>
            <person name="Hori S."/>
            <person name="Arai W."/>
            <person name="Tsubouchi T."/>
            <person name="Morono Y."/>
            <person name="Uchiyama I."/>
            <person name="Ito T."/>
            <person name="Fujiyama A."/>
            <person name="Inagaki F."/>
            <person name="Takami H."/>
        </authorList>
    </citation>
    <scope>NUCLEOTIDE SEQUENCE</scope>
    <source>
        <strain evidence="3">Expedition CK06-06</strain>
    </source>
</reference>
<evidence type="ECO:0000313" key="3">
    <source>
        <dbReference type="EMBL" id="GAG42528.1"/>
    </source>
</evidence>
<dbReference type="Pfam" id="PF01910">
    <property type="entry name" value="Thiamine_BP"/>
    <property type="match status" value="1"/>
</dbReference>
<dbReference type="EMBL" id="BARS01057691">
    <property type="protein sequence ID" value="GAG42528.1"/>
    <property type="molecule type" value="Genomic_DNA"/>
</dbReference>
<proteinExistence type="inferred from homology"/>
<dbReference type="InterPro" id="IPR002767">
    <property type="entry name" value="Thiamine_BP"/>
</dbReference>
<evidence type="ECO:0000259" key="2">
    <source>
        <dbReference type="Pfam" id="PF01910"/>
    </source>
</evidence>
<dbReference type="AlphaFoldDB" id="X0Y1A2"/>
<comment type="similarity">
    <text evidence="1">Belongs to the UPF0045 family.</text>
</comment>
<organism evidence="3">
    <name type="scientific">marine sediment metagenome</name>
    <dbReference type="NCBI Taxonomy" id="412755"/>
    <lineage>
        <taxon>unclassified sequences</taxon>
        <taxon>metagenomes</taxon>
        <taxon>ecological metagenomes</taxon>
    </lineage>
</organism>
<dbReference type="NCBIfam" id="TIGR00106">
    <property type="entry name" value="MTH1187 family thiamine-binding protein"/>
    <property type="match status" value="1"/>
</dbReference>
<feature type="non-terminal residue" evidence="3">
    <location>
        <position position="92"/>
    </location>
</feature>
<dbReference type="SUPFAM" id="SSF89957">
    <property type="entry name" value="MTH1187/YkoF-like"/>
    <property type="match status" value="1"/>
</dbReference>
<protein>
    <recommendedName>
        <fullName evidence="2">Thiamine-binding protein domain-containing protein</fullName>
    </recommendedName>
</protein>
<dbReference type="InterPro" id="IPR051614">
    <property type="entry name" value="UPF0045_domain"/>
</dbReference>
<accession>X0Y1A2</accession>
<comment type="caution">
    <text evidence="3">The sequence shown here is derived from an EMBL/GenBank/DDBJ whole genome shotgun (WGS) entry which is preliminary data.</text>
</comment>
<name>X0Y1A2_9ZZZZ</name>
<dbReference type="PANTHER" id="PTHR33777">
    <property type="entry name" value="UPF0045 PROTEIN ECM15"/>
    <property type="match status" value="1"/>
</dbReference>
<dbReference type="PANTHER" id="PTHR33777:SF1">
    <property type="entry name" value="UPF0045 PROTEIN ECM15"/>
    <property type="match status" value="1"/>
</dbReference>
<dbReference type="GO" id="GO:0005829">
    <property type="term" value="C:cytosol"/>
    <property type="evidence" value="ECO:0007669"/>
    <property type="project" value="TreeGrafter"/>
</dbReference>